<protein>
    <submittedName>
        <fullName evidence="2">Uncharacterized protein</fullName>
    </submittedName>
</protein>
<dbReference type="SUPFAM" id="SSF140361">
    <property type="entry name" value="MIT domain-like"/>
    <property type="match status" value="1"/>
</dbReference>
<dbReference type="PANTHER" id="PTHR14964">
    <property type="entry name" value="NUCLEAR RECEPTOR BINDING FACTOR 2"/>
    <property type="match status" value="1"/>
</dbReference>
<sequence length="265" mass="30437">TSGKMESPLNLAHLERRKAESNINKGRYDLAIACHKKAAEFLELALKTTSDNKARESIELQCDHHCRQQQLLRDKSNRLKMAERLNQMKRNASDNTIHPKDSVDESNDETDGVTYNQYIYKDLEETDSLLQFLQTRALAQAQGDRLPSIETHTKRTKDEIIQSAVKSPKTESEIIEELHINNQSLRGQVLELLKELEEKDKEVTRLQNENSALRKRTNDKEDKDSDSEKENFYSMPLNLDDLPSLPELPPLEMPTFDFDTVSASP</sequence>
<feature type="compositionally biased region" description="Basic and acidic residues" evidence="1">
    <location>
        <begin position="216"/>
        <end position="231"/>
    </location>
</feature>
<dbReference type="Proteomes" id="UP000749559">
    <property type="component" value="Unassembled WGS sequence"/>
</dbReference>
<dbReference type="InterPro" id="IPR039679">
    <property type="entry name" value="NRBF2"/>
</dbReference>
<feature type="region of interest" description="Disordered" evidence="1">
    <location>
        <begin position="86"/>
        <end position="110"/>
    </location>
</feature>
<dbReference type="PANTHER" id="PTHR14964:SF2">
    <property type="entry name" value="NUCLEAR RECEPTOR-BINDING FACTOR 2"/>
    <property type="match status" value="1"/>
</dbReference>
<organism evidence="2 3">
    <name type="scientific">Owenia fusiformis</name>
    <name type="common">Polychaete worm</name>
    <dbReference type="NCBI Taxonomy" id="6347"/>
    <lineage>
        <taxon>Eukaryota</taxon>
        <taxon>Metazoa</taxon>
        <taxon>Spiralia</taxon>
        <taxon>Lophotrochozoa</taxon>
        <taxon>Annelida</taxon>
        <taxon>Polychaeta</taxon>
        <taxon>Sedentaria</taxon>
        <taxon>Canalipalpata</taxon>
        <taxon>Sabellida</taxon>
        <taxon>Oweniida</taxon>
        <taxon>Oweniidae</taxon>
        <taxon>Owenia</taxon>
    </lineage>
</organism>
<feature type="region of interest" description="Disordered" evidence="1">
    <location>
        <begin position="202"/>
        <end position="265"/>
    </location>
</feature>
<comment type="caution">
    <text evidence="2">The sequence shown here is derived from an EMBL/GenBank/DDBJ whole genome shotgun (WGS) entry which is preliminary data.</text>
</comment>
<dbReference type="GO" id="GO:0006914">
    <property type="term" value="P:autophagy"/>
    <property type="evidence" value="ECO:0007669"/>
    <property type="project" value="InterPro"/>
</dbReference>
<dbReference type="Pfam" id="PF17169">
    <property type="entry name" value="NRBF2_MIT"/>
    <property type="match status" value="1"/>
</dbReference>
<name>A0A8J1T6B0_OWEFU</name>
<dbReference type="Gene3D" id="1.20.58.80">
    <property type="entry name" value="Phosphotransferase system, lactose/cellobiose-type IIA subunit"/>
    <property type="match status" value="1"/>
</dbReference>
<accession>A0A8J1T6B0</accession>
<proteinExistence type="predicted"/>
<keyword evidence="3" id="KW-1185">Reference proteome</keyword>
<evidence type="ECO:0000256" key="1">
    <source>
        <dbReference type="SAM" id="MobiDB-lite"/>
    </source>
</evidence>
<reference evidence="2" key="1">
    <citation type="submission" date="2022-03" db="EMBL/GenBank/DDBJ databases">
        <authorList>
            <person name="Martin C."/>
        </authorList>
    </citation>
    <scope>NUCLEOTIDE SEQUENCE</scope>
</reference>
<dbReference type="InterPro" id="IPR033393">
    <property type="entry name" value="NRBF2_MIT"/>
</dbReference>
<feature type="compositionally biased region" description="Low complexity" evidence="1">
    <location>
        <begin position="234"/>
        <end position="245"/>
    </location>
</feature>
<evidence type="ECO:0000313" key="3">
    <source>
        <dbReference type="Proteomes" id="UP000749559"/>
    </source>
</evidence>
<gene>
    <name evidence="2" type="ORF">OFUS_LOCUS10919</name>
</gene>
<evidence type="ECO:0000313" key="2">
    <source>
        <dbReference type="EMBL" id="CAH1784781.1"/>
    </source>
</evidence>
<dbReference type="AlphaFoldDB" id="A0A8J1T6B0"/>
<dbReference type="OrthoDB" id="3694230at2759"/>
<dbReference type="EMBL" id="CAIIXF020000005">
    <property type="protein sequence ID" value="CAH1784781.1"/>
    <property type="molecule type" value="Genomic_DNA"/>
</dbReference>
<feature type="non-terminal residue" evidence="2">
    <location>
        <position position="265"/>
    </location>
</feature>